<proteinExistence type="predicted"/>
<dbReference type="Proteomes" id="UP000009062">
    <property type="component" value="Chromosome"/>
</dbReference>
<accession>H6QA27</accession>
<dbReference type="EMBL" id="CP003316">
    <property type="protein sequence ID" value="AFA39149.1"/>
    <property type="molecule type" value="Genomic_DNA"/>
</dbReference>
<evidence type="ECO:0000313" key="2">
    <source>
        <dbReference type="Proteomes" id="UP000009062"/>
    </source>
</evidence>
<dbReference type="AlphaFoldDB" id="H6QA27"/>
<gene>
    <name evidence="1" type="ordered locus">Pogu_1122</name>
</gene>
<dbReference type="STRING" id="698757.Pogu_1122"/>
<protein>
    <submittedName>
        <fullName evidence="1">Uncharacterized protein</fullName>
    </submittedName>
</protein>
<dbReference type="HOGENOM" id="CLU_3039213_0_0_2"/>
<keyword evidence="2" id="KW-1185">Reference proteome</keyword>
<sequence>MSGIGVGTSDNSAINVSPLECGTYNVAGFVADRYIYASVFRRAFYSGAPYQGFK</sequence>
<organism evidence="1 2">
    <name type="scientific">Pyrobaculum oguniense (strain DSM 13380 / JCM 10595 / TE7)</name>
    <dbReference type="NCBI Taxonomy" id="698757"/>
    <lineage>
        <taxon>Archaea</taxon>
        <taxon>Thermoproteota</taxon>
        <taxon>Thermoprotei</taxon>
        <taxon>Thermoproteales</taxon>
        <taxon>Thermoproteaceae</taxon>
        <taxon>Pyrobaculum</taxon>
    </lineage>
</organism>
<reference evidence="1 2" key="1">
    <citation type="journal article" date="2012" name="Stand. Genomic Sci.">
        <title>Complete genome sequence of Pyrobaculum oguniense.</title>
        <authorList>
            <person name="Bernick D.L."/>
            <person name="Karplus K."/>
            <person name="Lui L.M."/>
            <person name="Coker J.K."/>
            <person name="Murphy J.N."/>
            <person name="Chan P.P."/>
            <person name="Cozen A.E."/>
            <person name="Lowe T.M."/>
        </authorList>
    </citation>
    <scope>NUCLEOTIDE SEQUENCE [LARGE SCALE GENOMIC DNA]</scope>
    <source>
        <strain evidence="1 2">TE7</strain>
    </source>
</reference>
<name>H6QA27_PYROT</name>
<evidence type="ECO:0000313" key="1">
    <source>
        <dbReference type="EMBL" id="AFA39149.1"/>
    </source>
</evidence>
<dbReference type="KEGG" id="pog:Pogu_1122"/>